<accession>A0A3E1P6W3</accession>
<comment type="caution">
    <text evidence="2">The sequence shown here is derived from an EMBL/GenBank/DDBJ whole genome shotgun (WGS) entry which is preliminary data.</text>
</comment>
<dbReference type="Pfam" id="PF10067">
    <property type="entry name" value="DUF2306"/>
    <property type="match status" value="1"/>
</dbReference>
<organism evidence="2 3">
    <name type="scientific">Chitinophaga silvisoli</name>
    <dbReference type="NCBI Taxonomy" id="2291814"/>
    <lineage>
        <taxon>Bacteria</taxon>
        <taxon>Pseudomonadati</taxon>
        <taxon>Bacteroidota</taxon>
        <taxon>Chitinophagia</taxon>
        <taxon>Chitinophagales</taxon>
        <taxon>Chitinophagaceae</taxon>
        <taxon>Chitinophaga</taxon>
    </lineage>
</organism>
<feature type="transmembrane region" description="Helical" evidence="1">
    <location>
        <begin position="111"/>
        <end position="131"/>
    </location>
</feature>
<gene>
    <name evidence="2" type="ORF">DXN04_09690</name>
</gene>
<feature type="transmembrane region" description="Helical" evidence="1">
    <location>
        <begin position="16"/>
        <end position="39"/>
    </location>
</feature>
<feature type="transmembrane region" description="Helical" evidence="1">
    <location>
        <begin position="51"/>
        <end position="72"/>
    </location>
</feature>
<dbReference type="AlphaFoldDB" id="A0A3E1P6W3"/>
<keyword evidence="1" id="KW-1133">Transmembrane helix</keyword>
<feature type="transmembrane region" description="Helical" evidence="1">
    <location>
        <begin position="78"/>
        <end position="99"/>
    </location>
</feature>
<evidence type="ECO:0000256" key="1">
    <source>
        <dbReference type="SAM" id="Phobius"/>
    </source>
</evidence>
<evidence type="ECO:0000313" key="2">
    <source>
        <dbReference type="EMBL" id="RFM35926.1"/>
    </source>
</evidence>
<keyword evidence="3" id="KW-1185">Reference proteome</keyword>
<protein>
    <submittedName>
        <fullName evidence="2">DUF2306 domain-containing protein</fullName>
    </submittedName>
</protein>
<keyword evidence="1" id="KW-0812">Transmembrane</keyword>
<evidence type="ECO:0000313" key="3">
    <source>
        <dbReference type="Proteomes" id="UP000261174"/>
    </source>
</evidence>
<dbReference type="OrthoDB" id="6385003at2"/>
<reference evidence="2 3" key="1">
    <citation type="submission" date="2018-08" db="EMBL/GenBank/DDBJ databases">
        <title>Chitinophaga sp. K20C18050901, a novel bacterium isolated from forest soil.</title>
        <authorList>
            <person name="Wang C."/>
        </authorList>
    </citation>
    <scope>NUCLEOTIDE SEQUENCE [LARGE SCALE GENOMIC DNA]</scope>
    <source>
        <strain evidence="2 3">K20C18050901</strain>
    </source>
</reference>
<proteinExistence type="predicted"/>
<keyword evidence="1" id="KW-0472">Membrane</keyword>
<feature type="transmembrane region" description="Helical" evidence="1">
    <location>
        <begin position="143"/>
        <end position="164"/>
    </location>
</feature>
<dbReference type="EMBL" id="QTJV01000002">
    <property type="protein sequence ID" value="RFM35926.1"/>
    <property type="molecule type" value="Genomic_DNA"/>
</dbReference>
<dbReference type="Proteomes" id="UP000261174">
    <property type="component" value="Unassembled WGS sequence"/>
</dbReference>
<name>A0A3E1P6W3_9BACT</name>
<sequence>MTKQRIYHILHWRFSFYVHVFISFIVMITGLLQFSWYLIKKYPGLHRRSGTIYAGVVLFFSGPSGLVMAFYANGGLPARTSFVILALLWLYTTAMGWYYGRQHQWLPHGAMMLRSYALTLSAVSLRLYAYLIDILNIPLRPRAAYILIAWLSWTLNLVIAELIIRKLAKIYPVKKA</sequence>
<dbReference type="InterPro" id="IPR018750">
    <property type="entry name" value="DUF2306_membrane"/>
</dbReference>